<dbReference type="InterPro" id="IPR013144">
    <property type="entry name" value="CRA_dom"/>
</dbReference>
<gene>
    <name evidence="3" type="ORF">LELG_04586</name>
</gene>
<evidence type="ECO:0000313" key="3">
    <source>
        <dbReference type="EMBL" id="EDK46405.1"/>
    </source>
</evidence>
<reference evidence="3 4" key="1">
    <citation type="journal article" date="2009" name="Nature">
        <title>Evolution of pathogenicity and sexual reproduction in eight Candida genomes.</title>
        <authorList>
            <person name="Butler G."/>
            <person name="Rasmussen M.D."/>
            <person name="Lin M.F."/>
            <person name="Santos M.A."/>
            <person name="Sakthikumar S."/>
            <person name="Munro C.A."/>
            <person name="Rheinbay E."/>
            <person name="Grabherr M."/>
            <person name="Forche A."/>
            <person name="Reedy J.L."/>
            <person name="Agrafioti I."/>
            <person name="Arnaud M.B."/>
            <person name="Bates S."/>
            <person name="Brown A.J."/>
            <person name="Brunke S."/>
            <person name="Costanzo M.C."/>
            <person name="Fitzpatrick D.A."/>
            <person name="de Groot P.W."/>
            <person name="Harris D."/>
            <person name="Hoyer L.L."/>
            <person name="Hube B."/>
            <person name="Klis F.M."/>
            <person name="Kodira C."/>
            <person name="Lennard N."/>
            <person name="Logue M.E."/>
            <person name="Martin R."/>
            <person name="Neiman A.M."/>
            <person name="Nikolaou E."/>
            <person name="Quail M.A."/>
            <person name="Quinn J."/>
            <person name="Santos M.C."/>
            <person name="Schmitzberger F.F."/>
            <person name="Sherlock G."/>
            <person name="Shah P."/>
            <person name="Silverstein K.A."/>
            <person name="Skrzypek M.S."/>
            <person name="Soll D."/>
            <person name="Staggs R."/>
            <person name="Stansfield I."/>
            <person name="Stumpf M.P."/>
            <person name="Sudbery P.E."/>
            <person name="Srikantha T."/>
            <person name="Zeng Q."/>
            <person name="Berman J."/>
            <person name="Berriman M."/>
            <person name="Heitman J."/>
            <person name="Gow N.A."/>
            <person name="Lorenz M.C."/>
            <person name="Birren B.W."/>
            <person name="Kellis M."/>
            <person name="Cuomo C.A."/>
        </authorList>
    </citation>
    <scope>NUCLEOTIDE SEQUENCE [LARGE SCALE GENOMIC DNA]</scope>
    <source>
        <strain evidence="4">ATCC 11503 / BCRC 21390 / CBS 2605 / JCM 1781 / NBRC 1676 / NRRL YB-4239</strain>
    </source>
</reference>
<dbReference type="InterPro" id="IPR050618">
    <property type="entry name" value="Ubq-SigPath_Reg"/>
</dbReference>
<dbReference type="PROSITE" id="PS50896">
    <property type="entry name" value="LISH"/>
    <property type="match status" value="1"/>
</dbReference>
<dbReference type="OrthoDB" id="2415936at2759"/>
<protein>
    <recommendedName>
        <fullName evidence="2">CTLH domain-containing protein</fullName>
    </recommendedName>
</protein>
<dbReference type="Pfam" id="PF10607">
    <property type="entry name" value="CTLH"/>
    <property type="match status" value="1"/>
</dbReference>
<dbReference type="VEuPathDB" id="FungiDB:LELG_04586"/>
<dbReference type="AlphaFoldDB" id="A5E4P7"/>
<dbReference type="STRING" id="379508.A5E4P7"/>
<feature type="compositionally biased region" description="Acidic residues" evidence="1">
    <location>
        <begin position="380"/>
        <end position="391"/>
    </location>
</feature>
<dbReference type="InterPro" id="IPR024964">
    <property type="entry name" value="CTLH/CRA"/>
</dbReference>
<dbReference type="InterPro" id="IPR006594">
    <property type="entry name" value="LisH"/>
</dbReference>
<sequence>MSSQHRPRRLASKIDKLVLDFFVHEGYLEAAAKFAKEIDVDLNESNLSSKEDQCQLLNTTVSTASTDALEDYAQLGEKDYYSTLLAHFSNKNAQVSSQPSQSSSLLLSSSLPSIAWSLTRAPSLTAATTHPSTESAMNPTNDVQQQRLLFFHLKGYTTINERKRIKSLLLNGKVTEAIQEINTHFPLLLDRNNLLHFKLLRLNLIEMIRSHKSTLQMEADEKTFLNDVLVFVRKHLINKVANLYKLLKELEITMSLLCFRFDPTAKTLSDQKDLPQELKNFFDLNLRSQVFKLVNKAIVDYYEDGGLRTIKHQANNTVVDEVMQNLRQQGSVEERRGYQILSSISTSNSNINNRIYTGPRYDEFDLSNIRTYEETNPITEESENEEEEEEQQQQQQLQVVANEGERRAEDDQEREGAGRREFFTQRQIGENGNQTVDIKYDMGSSIANGLGNSSLFGKNNLVKDIDLKNEEEVENLIKLSLDSNLERVIKLYILTEQRKVDIKHSKHKDYSPFKDFFPQNS</sequence>
<dbReference type="InterPro" id="IPR006595">
    <property type="entry name" value="CTLH_C"/>
</dbReference>
<dbReference type="GeneID" id="5231422"/>
<organism evidence="3 4">
    <name type="scientific">Lodderomyces elongisporus (strain ATCC 11503 / CBS 2605 / JCM 1781 / NBRC 1676 / NRRL YB-4239)</name>
    <name type="common">Yeast</name>
    <name type="synonym">Saccharomyces elongisporus</name>
    <dbReference type="NCBI Taxonomy" id="379508"/>
    <lineage>
        <taxon>Eukaryota</taxon>
        <taxon>Fungi</taxon>
        <taxon>Dikarya</taxon>
        <taxon>Ascomycota</taxon>
        <taxon>Saccharomycotina</taxon>
        <taxon>Pichiomycetes</taxon>
        <taxon>Debaryomycetaceae</taxon>
        <taxon>Candida/Lodderomyces clade</taxon>
        <taxon>Lodderomyces</taxon>
    </lineage>
</organism>
<dbReference type="EMBL" id="CH981529">
    <property type="protein sequence ID" value="EDK46405.1"/>
    <property type="molecule type" value="Genomic_DNA"/>
</dbReference>
<evidence type="ECO:0000256" key="1">
    <source>
        <dbReference type="SAM" id="MobiDB-lite"/>
    </source>
</evidence>
<feature type="compositionally biased region" description="Basic and acidic residues" evidence="1">
    <location>
        <begin position="403"/>
        <end position="423"/>
    </location>
</feature>
<dbReference type="Pfam" id="PF08513">
    <property type="entry name" value="LisH"/>
    <property type="match status" value="1"/>
</dbReference>
<dbReference type="SMART" id="SM00757">
    <property type="entry name" value="CRA"/>
    <property type="match status" value="1"/>
</dbReference>
<proteinExistence type="predicted"/>
<dbReference type="SMART" id="SM00667">
    <property type="entry name" value="LisH"/>
    <property type="match status" value="1"/>
</dbReference>
<dbReference type="SMART" id="SM00668">
    <property type="entry name" value="CTLH"/>
    <property type="match status" value="1"/>
</dbReference>
<dbReference type="PROSITE" id="PS50897">
    <property type="entry name" value="CTLH"/>
    <property type="match status" value="1"/>
</dbReference>
<dbReference type="KEGG" id="lel:PVL30_004306"/>
<evidence type="ECO:0000313" key="4">
    <source>
        <dbReference type="Proteomes" id="UP000001996"/>
    </source>
</evidence>
<dbReference type="Proteomes" id="UP000001996">
    <property type="component" value="Unassembled WGS sequence"/>
</dbReference>
<name>A5E4P7_LODEL</name>
<dbReference type="eggNOG" id="KOG2659">
    <property type="taxonomic scope" value="Eukaryota"/>
</dbReference>
<accession>A5E4P7</accession>
<feature type="domain" description="CTLH" evidence="2">
    <location>
        <begin position="158"/>
        <end position="215"/>
    </location>
</feature>
<keyword evidence="4" id="KW-1185">Reference proteome</keyword>
<evidence type="ECO:0000259" key="2">
    <source>
        <dbReference type="PROSITE" id="PS50897"/>
    </source>
</evidence>
<feature type="region of interest" description="Disordered" evidence="1">
    <location>
        <begin position="376"/>
        <end position="430"/>
    </location>
</feature>
<dbReference type="PANTHER" id="PTHR12864">
    <property type="entry name" value="RAN BINDING PROTEIN 9-RELATED"/>
    <property type="match status" value="1"/>
</dbReference>
<dbReference type="HOGENOM" id="CLU_050392_0_0_1"/>
<dbReference type="InParanoid" id="A5E4P7"/>